<dbReference type="Gene3D" id="2.120.10.30">
    <property type="entry name" value="TolB, C-terminal domain"/>
    <property type="match status" value="1"/>
</dbReference>
<dbReference type="PANTHER" id="PTHR33546">
    <property type="entry name" value="LARGE, MULTIFUNCTIONAL SECRETED PROTEIN-RELATED"/>
    <property type="match status" value="1"/>
</dbReference>
<feature type="domain" description="Pyrroloquinoline quinone-dependent pyranose dehydrogenase beta-propeller" evidence="2">
    <location>
        <begin position="308"/>
        <end position="429"/>
    </location>
</feature>
<evidence type="ECO:0000259" key="2">
    <source>
        <dbReference type="Pfam" id="PF22807"/>
    </source>
</evidence>
<dbReference type="Proteomes" id="UP000829647">
    <property type="component" value="Chromosome"/>
</dbReference>
<dbReference type="InterPro" id="IPR054539">
    <property type="entry name" value="Beta-prop_PDH"/>
</dbReference>
<protein>
    <submittedName>
        <fullName evidence="3">PQQ-dependent sugar dehydrogenase</fullName>
    </submittedName>
</protein>
<dbReference type="PROSITE" id="PS51257">
    <property type="entry name" value="PROKAR_LIPOPROTEIN"/>
    <property type="match status" value="1"/>
</dbReference>
<name>A0ABY4JBP6_9BACT</name>
<feature type="domain" description="Pyrroloquinoline quinone-dependent pyranose dehydrogenase beta-propeller" evidence="2">
    <location>
        <begin position="77"/>
        <end position="263"/>
    </location>
</feature>
<reference evidence="3 4" key="1">
    <citation type="submission" date="2022-04" db="EMBL/GenBank/DDBJ databases">
        <title>Hymenobacter sp. isolated from the air.</title>
        <authorList>
            <person name="Won M."/>
            <person name="Lee C.-M."/>
            <person name="Woen H.-Y."/>
            <person name="Kwon S.-W."/>
        </authorList>
    </citation>
    <scope>NUCLEOTIDE SEQUENCE [LARGE SCALE GENOMIC DNA]</scope>
    <source>
        <strain evidence="4">5516 S-25</strain>
    </source>
</reference>
<dbReference type="RefSeq" id="WP_247976272.1">
    <property type="nucleotide sequence ID" value="NZ_CP095848.1"/>
</dbReference>
<accession>A0ABY4JBP6</accession>
<dbReference type="InterPro" id="IPR011041">
    <property type="entry name" value="Quinoprot_gluc/sorb_DH_b-prop"/>
</dbReference>
<dbReference type="PANTHER" id="PTHR33546:SF1">
    <property type="entry name" value="LARGE, MULTIFUNCTIONAL SECRETED PROTEIN"/>
    <property type="match status" value="1"/>
</dbReference>
<dbReference type="InterPro" id="IPR011042">
    <property type="entry name" value="6-blade_b-propeller_TolB-like"/>
</dbReference>
<gene>
    <name evidence="3" type="ORF">MWH26_04830</name>
</gene>
<dbReference type="SUPFAM" id="SSF50952">
    <property type="entry name" value="Soluble quinoprotein glucose dehydrogenase"/>
    <property type="match status" value="1"/>
</dbReference>
<dbReference type="Pfam" id="PF22807">
    <property type="entry name" value="TrAA12"/>
    <property type="match status" value="2"/>
</dbReference>
<evidence type="ECO:0000313" key="4">
    <source>
        <dbReference type="Proteomes" id="UP000829647"/>
    </source>
</evidence>
<feature type="signal peptide" evidence="1">
    <location>
        <begin position="1"/>
        <end position="17"/>
    </location>
</feature>
<feature type="chain" id="PRO_5045149852" evidence="1">
    <location>
        <begin position="18"/>
        <end position="433"/>
    </location>
</feature>
<keyword evidence="4" id="KW-1185">Reference proteome</keyword>
<evidence type="ECO:0000256" key="1">
    <source>
        <dbReference type="SAM" id="SignalP"/>
    </source>
</evidence>
<dbReference type="EMBL" id="CP095848">
    <property type="protein sequence ID" value="UPL50233.1"/>
    <property type="molecule type" value="Genomic_DNA"/>
</dbReference>
<evidence type="ECO:0000313" key="3">
    <source>
        <dbReference type="EMBL" id="UPL50233.1"/>
    </source>
</evidence>
<sequence length="433" mass="46648">MKNITKLLLLTALSLGACDNENNAEEEPQNEDIQTETLTPSPTRIRLADVPAPFASQSVTNYPQVLAQRPDDARLRAPQGYSVNTFADDLPQGRWLAVAPNGDVFVAQMMLNQITVLRDTNGDGRADERSVWATGGVLNRPMGMAFNGNYFYVACSGAILRYDYSSGQRQAGGQPTQLVELPGGGQHPARSLLLYNNKLYVGIGSSQNAAVEQDPRRTTIQEYNLDGTGGTTYASGLRNPQGMAVNPARSGEIWSVVNERDGLGDDLVPDYATVVPRGAFFGYPWAYLSPEKRDPRVTDPAPPQVATTRTPEVLLRAHAAALGLTFYTGSVFPEDARGDLFLAMRGSWNRSVGSGYKVVRVRMNAAGVPETAGPDGRGAAYEDFVTGWQLNEGQAAPPQVWGRPVGLITGPDGSLLIAEDGAGVVWRVSYRGN</sequence>
<proteinExistence type="predicted"/>
<organism evidence="3 4">
    <name type="scientific">Hymenobacter sublimis</name>
    <dbReference type="NCBI Taxonomy" id="2933777"/>
    <lineage>
        <taxon>Bacteria</taxon>
        <taxon>Pseudomonadati</taxon>
        <taxon>Bacteroidota</taxon>
        <taxon>Cytophagia</taxon>
        <taxon>Cytophagales</taxon>
        <taxon>Hymenobacteraceae</taxon>
        <taxon>Hymenobacter</taxon>
    </lineage>
</organism>
<keyword evidence="1" id="KW-0732">Signal</keyword>